<feature type="compositionally biased region" description="Acidic residues" evidence="1">
    <location>
        <begin position="550"/>
        <end position="568"/>
    </location>
</feature>
<feature type="region of interest" description="Disordered" evidence="1">
    <location>
        <begin position="525"/>
        <end position="568"/>
    </location>
</feature>
<protein>
    <submittedName>
        <fullName evidence="2">Uncharacterized protein</fullName>
    </submittedName>
</protein>
<dbReference type="Proteomes" id="UP000814243">
    <property type="component" value="Unassembled WGS sequence"/>
</dbReference>
<dbReference type="EMBL" id="JACEFF010000854">
    <property type="protein sequence ID" value="KAH9629670.1"/>
    <property type="molecule type" value="Genomic_DNA"/>
</dbReference>
<accession>A0A922M4F6</accession>
<dbReference type="PANTHER" id="PTHR46704">
    <property type="entry name" value="CXC DOMAIN-CONTAINING PROTEIN-RELATED"/>
    <property type="match status" value="1"/>
</dbReference>
<evidence type="ECO:0000313" key="2">
    <source>
        <dbReference type="EMBL" id="KAH9629670.1"/>
    </source>
</evidence>
<evidence type="ECO:0000256" key="1">
    <source>
        <dbReference type="SAM" id="MobiDB-lite"/>
    </source>
</evidence>
<organism evidence="2 3">
    <name type="scientific">Spodoptera exigua</name>
    <name type="common">Beet armyworm</name>
    <name type="synonym">Noctua fulgens</name>
    <dbReference type="NCBI Taxonomy" id="7107"/>
    <lineage>
        <taxon>Eukaryota</taxon>
        <taxon>Metazoa</taxon>
        <taxon>Ecdysozoa</taxon>
        <taxon>Arthropoda</taxon>
        <taxon>Hexapoda</taxon>
        <taxon>Insecta</taxon>
        <taxon>Pterygota</taxon>
        <taxon>Neoptera</taxon>
        <taxon>Endopterygota</taxon>
        <taxon>Lepidoptera</taxon>
        <taxon>Glossata</taxon>
        <taxon>Ditrysia</taxon>
        <taxon>Noctuoidea</taxon>
        <taxon>Noctuidae</taxon>
        <taxon>Amphipyrinae</taxon>
        <taxon>Spodoptera</taxon>
    </lineage>
</organism>
<dbReference type="AlphaFoldDB" id="A0A922M4F6"/>
<dbReference type="PANTHER" id="PTHR46704:SF9">
    <property type="entry name" value="BHLH DOMAIN-CONTAINING PROTEIN"/>
    <property type="match status" value="1"/>
</dbReference>
<sequence>MCTIVMSERRLQTHQDVSADLNPHNIRKNNKQLQKFVATFDQFINPFGLEVPKDQLINISSGKSASPPVEEFLLNVEANGDNLRKSFISECQSDIRRFEKAIKKTSIDNFSKDCEKKKKIQVGGKIQEVKIQRDLFGRMLGISMDYNIDISKILSYPITSVPLSMCHLDGTIYKTDKSALMKCLEKEVEHDEPPQIDVLIIDGFFLLHTMKNVPKKFGSISKKMLQMVTQLKASRIDVIFDQYFTPSIKNYEHSQRFESAQLEYTITGPEQVRPSDFVKELKNSNFKEALVDFFISHWASDEMAPFIGGKIIHINFRKCHSFMVNETNKAISSITEELSCPEHEEADTKIVYHACKINYEANIIIRTIDTDVAAIMLGHMHRLNDESQVWMLTGTGNNLRYVNLTKIYEKLGESICRSLPGLHAITGCDYNPSFFRKAKLKPYKILKKYVEFQQAFMKFGDSKIIEDNIEQQDLYNVIQSFICYLYNVENINDVDAARLQIFIDSYTVSDVNEAFNRKKLRNFDASSLPPCKKAGEEDDVDNDEFREWSSSDDENENVNINDDNEEDF</sequence>
<comment type="caution">
    <text evidence="2">The sequence shown here is derived from an EMBL/GenBank/DDBJ whole genome shotgun (WGS) entry which is preliminary data.</text>
</comment>
<gene>
    <name evidence="2" type="ORF">HF086_009006</name>
</gene>
<name>A0A922M4F6_SPOEX</name>
<evidence type="ECO:0000313" key="3">
    <source>
        <dbReference type="Proteomes" id="UP000814243"/>
    </source>
</evidence>
<proteinExistence type="predicted"/>
<reference evidence="2" key="1">
    <citation type="journal article" date="2021" name="G3 (Bethesda)">
        <title>Genome and transcriptome analysis of the beet armyworm Spodoptera exigua reveals targets for pest control. .</title>
        <authorList>
            <person name="Simon S."/>
            <person name="Breeschoten T."/>
            <person name="Jansen H.J."/>
            <person name="Dirks R.P."/>
            <person name="Schranz M.E."/>
            <person name="Ros V.I.D."/>
        </authorList>
    </citation>
    <scope>NUCLEOTIDE SEQUENCE</scope>
    <source>
        <strain evidence="2">TB_SE_WUR_2020</strain>
    </source>
</reference>